<evidence type="ECO:0000256" key="1">
    <source>
        <dbReference type="ARBA" id="ARBA00006620"/>
    </source>
</evidence>
<dbReference type="Pfam" id="PF07927">
    <property type="entry name" value="HicA_toxin"/>
    <property type="match status" value="1"/>
</dbReference>
<keyword evidence="2" id="KW-1277">Toxin-antitoxin system</keyword>
<evidence type="ECO:0000256" key="2">
    <source>
        <dbReference type="ARBA" id="ARBA00022649"/>
    </source>
</evidence>
<name>A0A2G9ZFJ0_9BACT</name>
<dbReference type="AlphaFoldDB" id="A0A2G9ZFJ0"/>
<evidence type="ECO:0000256" key="3">
    <source>
        <dbReference type="ARBA" id="ARBA00022722"/>
    </source>
</evidence>
<keyword evidence="7" id="KW-0346">Stress response</keyword>
<keyword evidence="5" id="KW-0378">Hydrolase</keyword>
<sequence>MRLPSLKPKNVVVILKKAGFVEMRQSGSHLTLTNKAKKKVTVVPLHGKEIKRGLFMAIVKQSGLTTKEFIKLI</sequence>
<comment type="caution">
    <text evidence="8">The sequence shown here is derived from an EMBL/GenBank/DDBJ whole genome shotgun (WGS) entry which is preliminary data.</text>
</comment>
<dbReference type="InterPro" id="IPR012933">
    <property type="entry name" value="HicA_mRNA_interferase"/>
</dbReference>
<evidence type="ECO:0000313" key="8">
    <source>
        <dbReference type="EMBL" id="PIP31939.1"/>
    </source>
</evidence>
<dbReference type="EMBL" id="PCSB01000016">
    <property type="protein sequence ID" value="PIP31939.1"/>
    <property type="molecule type" value="Genomic_DNA"/>
</dbReference>
<keyword evidence="6" id="KW-0694">RNA-binding</keyword>
<gene>
    <name evidence="8" type="ORF">COX24_00780</name>
</gene>
<keyword evidence="4" id="KW-0255">Endonuclease</keyword>
<dbReference type="SUPFAM" id="SSF54786">
    <property type="entry name" value="YcfA/nrd intein domain"/>
    <property type="match status" value="1"/>
</dbReference>
<dbReference type="GO" id="GO:0003729">
    <property type="term" value="F:mRNA binding"/>
    <property type="evidence" value="ECO:0007669"/>
    <property type="project" value="InterPro"/>
</dbReference>
<dbReference type="GO" id="GO:0016787">
    <property type="term" value="F:hydrolase activity"/>
    <property type="evidence" value="ECO:0007669"/>
    <property type="project" value="UniProtKB-KW"/>
</dbReference>
<comment type="similarity">
    <text evidence="1">Belongs to the HicA mRNA interferase family.</text>
</comment>
<evidence type="ECO:0000256" key="6">
    <source>
        <dbReference type="ARBA" id="ARBA00022884"/>
    </source>
</evidence>
<evidence type="ECO:0000256" key="5">
    <source>
        <dbReference type="ARBA" id="ARBA00022801"/>
    </source>
</evidence>
<accession>A0A2G9ZFJ0</accession>
<dbReference type="GO" id="GO:0004519">
    <property type="term" value="F:endonuclease activity"/>
    <property type="evidence" value="ECO:0007669"/>
    <property type="project" value="UniProtKB-KW"/>
</dbReference>
<reference evidence="8 9" key="1">
    <citation type="submission" date="2017-09" db="EMBL/GenBank/DDBJ databases">
        <title>Depth-based differentiation of microbial function through sediment-hosted aquifers and enrichment of novel symbionts in the deep terrestrial subsurface.</title>
        <authorList>
            <person name="Probst A.J."/>
            <person name="Ladd B."/>
            <person name="Jarett J.K."/>
            <person name="Geller-Mcgrath D.E."/>
            <person name="Sieber C.M."/>
            <person name="Emerson J.B."/>
            <person name="Anantharaman K."/>
            <person name="Thomas B.C."/>
            <person name="Malmstrom R."/>
            <person name="Stieglmeier M."/>
            <person name="Klingl A."/>
            <person name="Woyke T."/>
            <person name="Ryan C.M."/>
            <person name="Banfield J.F."/>
        </authorList>
    </citation>
    <scope>NUCLEOTIDE SEQUENCE [LARGE SCALE GENOMIC DNA]</scope>
    <source>
        <strain evidence="8">CG23_combo_of_CG06-09_8_20_14_all_37_87_8</strain>
    </source>
</reference>
<keyword evidence="3" id="KW-0540">Nuclease</keyword>
<dbReference type="Proteomes" id="UP000230447">
    <property type="component" value="Unassembled WGS sequence"/>
</dbReference>
<evidence type="ECO:0000256" key="7">
    <source>
        <dbReference type="ARBA" id="ARBA00023016"/>
    </source>
</evidence>
<evidence type="ECO:0000256" key="4">
    <source>
        <dbReference type="ARBA" id="ARBA00022759"/>
    </source>
</evidence>
<proteinExistence type="inferred from homology"/>
<evidence type="ECO:0000313" key="9">
    <source>
        <dbReference type="Proteomes" id="UP000230447"/>
    </source>
</evidence>
<dbReference type="InterPro" id="IPR038570">
    <property type="entry name" value="HicA_sf"/>
</dbReference>
<protein>
    <submittedName>
        <fullName evidence="8">Toxin HicA</fullName>
    </submittedName>
</protein>
<dbReference type="Gene3D" id="3.30.920.30">
    <property type="entry name" value="Hypothetical protein"/>
    <property type="match status" value="1"/>
</dbReference>
<organism evidence="8 9">
    <name type="scientific">bacterium (Candidatus Gribaldobacteria) CG23_combo_of_CG06-09_8_20_14_all_37_87_8</name>
    <dbReference type="NCBI Taxonomy" id="2014278"/>
    <lineage>
        <taxon>Bacteria</taxon>
        <taxon>Candidatus Gribaldobacteria</taxon>
    </lineage>
</organism>